<evidence type="ECO:0000256" key="1">
    <source>
        <dbReference type="ARBA" id="ARBA00004496"/>
    </source>
</evidence>
<evidence type="ECO:0000256" key="5">
    <source>
        <dbReference type="ARBA" id="ARBA00022618"/>
    </source>
</evidence>
<dbReference type="SUPFAM" id="SSF53623">
    <property type="entry name" value="MurD-like peptide ligases, catalytic domain"/>
    <property type="match status" value="1"/>
</dbReference>
<keyword evidence="9 10" id="KW-0961">Cell wall biogenesis/degradation</keyword>
<comment type="catalytic activity">
    <reaction evidence="9 10">
        <text>UDP-N-acetyl-alpha-D-muramoyl-L-alanine + D-glutamate + ATP = UDP-N-acetyl-alpha-D-muramoyl-L-alanyl-D-glutamate + ADP + phosphate + H(+)</text>
        <dbReference type="Rhea" id="RHEA:16429"/>
        <dbReference type="ChEBI" id="CHEBI:15378"/>
        <dbReference type="ChEBI" id="CHEBI:29986"/>
        <dbReference type="ChEBI" id="CHEBI:30616"/>
        <dbReference type="ChEBI" id="CHEBI:43474"/>
        <dbReference type="ChEBI" id="CHEBI:83898"/>
        <dbReference type="ChEBI" id="CHEBI:83900"/>
        <dbReference type="ChEBI" id="CHEBI:456216"/>
        <dbReference type="EC" id="6.3.2.9"/>
    </reaction>
</comment>
<dbReference type="Pfam" id="PF21377">
    <property type="entry name" value="MurD_N"/>
    <property type="match status" value="1"/>
</dbReference>
<evidence type="ECO:0000256" key="6">
    <source>
        <dbReference type="ARBA" id="ARBA00022741"/>
    </source>
</evidence>
<dbReference type="InterPro" id="IPR036615">
    <property type="entry name" value="Mur_ligase_C_dom_sf"/>
</dbReference>
<dbReference type="GO" id="GO:0005737">
    <property type="term" value="C:cytoplasm"/>
    <property type="evidence" value="ECO:0007669"/>
    <property type="project" value="UniProtKB-SubCell"/>
</dbReference>
<feature type="binding site" evidence="9">
    <location>
        <begin position="115"/>
        <end position="121"/>
    </location>
    <ligand>
        <name>ATP</name>
        <dbReference type="ChEBI" id="CHEBI:30616"/>
    </ligand>
</feature>
<comment type="subcellular location">
    <subcellularLocation>
        <location evidence="1 9 10">Cytoplasm</location>
    </subcellularLocation>
</comment>
<keyword evidence="8 9" id="KW-0131">Cell cycle</keyword>
<dbReference type="GO" id="GO:0009252">
    <property type="term" value="P:peptidoglycan biosynthetic process"/>
    <property type="evidence" value="ECO:0007669"/>
    <property type="project" value="UniProtKB-UniRule"/>
</dbReference>
<reference evidence="13" key="1">
    <citation type="journal article" date="2020" name="mSystems">
        <title>Genome- and Community-Level Interaction Insights into Carbon Utilization and Element Cycling Functions of Hydrothermarchaeota in Hydrothermal Sediment.</title>
        <authorList>
            <person name="Zhou Z."/>
            <person name="Liu Y."/>
            <person name="Xu W."/>
            <person name="Pan J."/>
            <person name="Luo Z.H."/>
            <person name="Li M."/>
        </authorList>
    </citation>
    <scope>NUCLEOTIDE SEQUENCE [LARGE SCALE GENOMIC DNA]</scope>
    <source>
        <strain evidence="13">HyVt-80</strain>
    </source>
</reference>
<keyword evidence="4 9" id="KW-0436">Ligase</keyword>
<evidence type="ECO:0000256" key="4">
    <source>
        <dbReference type="ARBA" id="ARBA00022598"/>
    </source>
</evidence>
<dbReference type="InterPro" id="IPR013221">
    <property type="entry name" value="Mur_ligase_cen"/>
</dbReference>
<evidence type="ECO:0000256" key="8">
    <source>
        <dbReference type="ARBA" id="ARBA00023306"/>
    </source>
</evidence>
<comment type="function">
    <text evidence="9 10">Cell wall formation. Catalyzes the addition of glutamate to the nucleotide precursor UDP-N-acetylmuramoyl-L-alanine (UMA).</text>
</comment>
<keyword evidence="7 9" id="KW-0067">ATP-binding</keyword>
<dbReference type="GO" id="GO:0008360">
    <property type="term" value="P:regulation of cell shape"/>
    <property type="evidence" value="ECO:0007669"/>
    <property type="project" value="UniProtKB-KW"/>
</dbReference>
<dbReference type="GO" id="GO:0051301">
    <property type="term" value="P:cell division"/>
    <property type="evidence" value="ECO:0007669"/>
    <property type="project" value="UniProtKB-KW"/>
</dbReference>
<dbReference type="Gene3D" id="3.40.50.720">
    <property type="entry name" value="NAD(P)-binding Rossmann-like Domain"/>
    <property type="match status" value="1"/>
</dbReference>
<comment type="caution">
    <text evidence="13">The sequence shown here is derived from an EMBL/GenBank/DDBJ whole genome shotgun (WGS) entry which is preliminary data.</text>
</comment>
<feature type="domain" description="Mur ligase C-terminal" evidence="11">
    <location>
        <begin position="302"/>
        <end position="410"/>
    </location>
</feature>
<dbReference type="GO" id="GO:0071555">
    <property type="term" value="P:cell wall organization"/>
    <property type="evidence" value="ECO:0007669"/>
    <property type="project" value="UniProtKB-KW"/>
</dbReference>
<dbReference type="GO" id="GO:0004326">
    <property type="term" value="F:tetrahydrofolylpolyglutamate synthase activity"/>
    <property type="evidence" value="ECO:0007669"/>
    <property type="project" value="InterPro"/>
</dbReference>
<dbReference type="PANTHER" id="PTHR43692:SF1">
    <property type="entry name" value="UDP-N-ACETYLMURAMOYLALANINE--D-GLUTAMATE LIGASE"/>
    <property type="match status" value="1"/>
</dbReference>
<dbReference type="PROSITE" id="PS01011">
    <property type="entry name" value="FOLYLPOLYGLU_SYNT_1"/>
    <property type="match status" value="1"/>
</dbReference>
<comment type="similarity">
    <text evidence="9">Belongs to the MurCDEF family.</text>
</comment>
<dbReference type="Gene3D" id="3.90.190.20">
    <property type="entry name" value="Mur ligase, C-terminal domain"/>
    <property type="match status" value="1"/>
</dbReference>
<dbReference type="HAMAP" id="MF_00639">
    <property type="entry name" value="MurD"/>
    <property type="match status" value="1"/>
</dbReference>
<keyword evidence="9 10" id="KW-0133">Cell shape</keyword>
<feature type="domain" description="Mur ligase central" evidence="12">
    <location>
        <begin position="113"/>
        <end position="278"/>
    </location>
</feature>
<dbReference type="EC" id="6.3.2.9" evidence="9 10"/>
<evidence type="ECO:0000256" key="3">
    <source>
        <dbReference type="ARBA" id="ARBA00022490"/>
    </source>
</evidence>
<dbReference type="NCBIfam" id="TIGR01087">
    <property type="entry name" value="murD"/>
    <property type="match status" value="1"/>
</dbReference>
<dbReference type="GO" id="GO:0008764">
    <property type="term" value="F:UDP-N-acetylmuramoylalanine-D-glutamate ligase activity"/>
    <property type="evidence" value="ECO:0007669"/>
    <property type="project" value="UniProtKB-UniRule"/>
</dbReference>
<keyword evidence="6 9" id="KW-0547">Nucleotide-binding</keyword>
<evidence type="ECO:0000256" key="7">
    <source>
        <dbReference type="ARBA" id="ARBA00022840"/>
    </source>
</evidence>
<dbReference type="UniPathway" id="UPA00219"/>
<dbReference type="EMBL" id="DRTH01000254">
    <property type="protein sequence ID" value="HHF08951.1"/>
    <property type="molecule type" value="Genomic_DNA"/>
</dbReference>
<evidence type="ECO:0000313" key="13">
    <source>
        <dbReference type="EMBL" id="HHF08951.1"/>
    </source>
</evidence>
<organism evidence="13">
    <name type="scientific">Kosmotoga arenicorallina</name>
    <dbReference type="NCBI Taxonomy" id="688066"/>
    <lineage>
        <taxon>Bacteria</taxon>
        <taxon>Thermotogati</taxon>
        <taxon>Thermotogota</taxon>
        <taxon>Thermotogae</taxon>
        <taxon>Kosmotogales</taxon>
        <taxon>Kosmotogaceae</taxon>
        <taxon>Kosmotoga</taxon>
    </lineage>
</organism>
<sequence length="443" mass="50003">MVNKVGFIGLGASNFELLKYVRNTYPEWQCFVSEQEKIRGEYRSYLEKEGILFEEGGHTERILESDFFILSPGVSPTSEIGQNIISTGKPMTTELEFSLKELKKRKNGVFIGVTGTNGKTTTTTMLGHIMKEKGLKVFVGGNIGVPLATVIKSDYDFYVLEVSSFQLNWFNSKEPLFHLSSILNVAEDHLDYHGSFEEYLSQKKKIVKLTRGYSILRTELVDALDEAKNDHVIPFSIDGEGLLSLKDGIMKFHKAQLDLSTYIKTRHNRENALVAIALSHFLGISVFDAFEKLASYRYPEHRLMEVEFMEDIKYIDDSKATNAHAVVKALENFQPSKVVLILAGKGKNESYSELLPKLKELKKTIIIGDSLGLLKKLDHNINYEIVDNMKQAVEKAHKAAFPGDIVLFSPGGSSFDKYRSYKERGADFINEVKKLRKTVGTIK</sequence>
<name>A0A7C5HXZ0_9BACT</name>
<proteinExistence type="inferred from homology"/>
<dbReference type="PANTHER" id="PTHR43692">
    <property type="entry name" value="UDP-N-ACETYLMURAMOYLALANINE--D-GLUTAMATE LIGASE"/>
    <property type="match status" value="1"/>
</dbReference>
<protein>
    <recommendedName>
        <fullName evidence="9 10">UDP-N-acetylmuramoylalanine--D-glutamate ligase</fullName>
        <ecNumber evidence="9 10">6.3.2.9</ecNumber>
    </recommendedName>
    <alternativeName>
        <fullName evidence="9">D-glutamic acid-adding enzyme</fullName>
    </alternativeName>
    <alternativeName>
        <fullName evidence="9">UDP-N-acetylmuramoyl-L-alanyl-D-glutamate synthetase</fullName>
    </alternativeName>
</protein>
<dbReference type="InterPro" id="IPR005762">
    <property type="entry name" value="MurD"/>
</dbReference>
<evidence type="ECO:0000256" key="10">
    <source>
        <dbReference type="RuleBase" id="RU003664"/>
    </source>
</evidence>
<keyword evidence="5 9" id="KW-0132">Cell division</keyword>
<evidence type="ECO:0000259" key="12">
    <source>
        <dbReference type="Pfam" id="PF08245"/>
    </source>
</evidence>
<dbReference type="SUPFAM" id="SSF53244">
    <property type="entry name" value="MurD-like peptide ligases, peptide-binding domain"/>
    <property type="match status" value="1"/>
</dbReference>
<dbReference type="InterPro" id="IPR018109">
    <property type="entry name" value="Folylpolyglutamate_synth_CS"/>
</dbReference>
<evidence type="ECO:0000256" key="2">
    <source>
        <dbReference type="ARBA" id="ARBA00004752"/>
    </source>
</evidence>
<dbReference type="SUPFAM" id="SSF51984">
    <property type="entry name" value="MurCD N-terminal domain"/>
    <property type="match status" value="1"/>
</dbReference>
<evidence type="ECO:0000259" key="11">
    <source>
        <dbReference type="Pfam" id="PF02875"/>
    </source>
</evidence>
<accession>A0A7C5HXZ0</accession>
<dbReference type="InterPro" id="IPR004101">
    <property type="entry name" value="Mur_ligase_C"/>
</dbReference>
<dbReference type="Gene3D" id="3.40.1190.10">
    <property type="entry name" value="Mur-like, catalytic domain"/>
    <property type="match status" value="1"/>
</dbReference>
<keyword evidence="3 9" id="KW-0963">Cytoplasm</keyword>
<comment type="pathway">
    <text evidence="2 9 10">Cell wall biogenesis; peptidoglycan biosynthesis.</text>
</comment>
<keyword evidence="9 10" id="KW-0573">Peptidoglycan synthesis</keyword>
<dbReference type="AlphaFoldDB" id="A0A7C5HXZ0"/>
<dbReference type="Pfam" id="PF02875">
    <property type="entry name" value="Mur_ligase_C"/>
    <property type="match status" value="1"/>
</dbReference>
<dbReference type="Proteomes" id="UP000886129">
    <property type="component" value="Unassembled WGS sequence"/>
</dbReference>
<dbReference type="Pfam" id="PF08245">
    <property type="entry name" value="Mur_ligase_M"/>
    <property type="match status" value="1"/>
</dbReference>
<dbReference type="InterPro" id="IPR036565">
    <property type="entry name" value="Mur-like_cat_sf"/>
</dbReference>
<gene>
    <name evidence="9 13" type="primary">murD</name>
    <name evidence="13" type="ORF">ENL26_04225</name>
</gene>
<dbReference type="GO" id="GO:0005524">
    <property type="term" value="F:ATP binding"/>
    <property type="evidence" value="ECO:0007669"/>
    <property type="project" value="UniProtKB-UniRule"/>
</dbReference>
<evidence type="ECO:0000256" key="9">
    <source>
        <dbReference type="HAMAP-Rule" id="MF_00639"/>
    </source>
</evidence>